<dbReference type="InterPro" id="IPR019307">
    <property type="entry name" value="RNA-bd_AU-1/RNase_E/G"/>
</dbReference>
<evidence type="ECO:0000256" key="16">
    <source>
        <dbReference type="SAM" id="MobiDB-lite"/>
    </source>
</evidence>
<evidence type="ECO:0000256" key="10">
    <source>
        <dbReference type="ARBA" id="ARBA00022833"/>
    </source>
</evidence>
<comment type="cofactor">
    <cofactor evidence="2">
        <name>Zn(2+)</name>
        <dbReference type="ChEBI" id="CHEBI:29105"/>
    </cofactor>
</comment>
<feature type="compositionally biased region" description="Basic and acidic residues" evidence="16">
    <location>
        <begin position="23"/>
        <end position="39"/>
    </location>
</feature>
<keyword evidence="8" id="KW-0479">Metal-binding</keyword>
<dbReference type="AlphaFoldDB" id="A0A1G7CS44"/>
<dbReference type="GO" id="GO:0008995">
    <property type="term" value="F:ribonuclease E activity"/>
    <property type="evidence" value="ECO:0007669"/>
    <property type="project" value="UniProtKB-EC"/>
</dbReference>
<gene>
    <name evidence="18" type="ORF">SAMN05216270_1213</name>
</gene>
<comment type="catalytic activity">
    <reaction evidence="13">
        <text>Endonucleolytic cleavage of single-stranded RNA in A- and U-rich regions.</text>
        <dbReference type="EC" id="3.1.26.12"/>
    </reaction>
</comment>
<evidence type="ECO:0000256" key="6">
    <source>
        <dbReference type="ARBA" id="ARBA00022664"/>
    </source>
</evidence>
<evidence type="ECO:0000256" key="13">
    <source>
        <dbReference type="ARBA" id="ARBA00050524"/>
    </source>
</evidence>
<comment type="similarity">
    <text evidence="4">Belongs to the RNase E/G family.</text>
</comment>
<dbReference type="Pfam" id="PF10150">
    <property type="entry name" value="RNase_E_G"/>
    <property type="match status" value="1"/>
</dbReference>
<evidence type="ECO:0000313" key="19">
    <source>
        <dbReference type="Proteomes" id="UP000198949"/>
    </source>
</evidence>
<dbReference type="SMART" id="SM00316">
    <property type="entry name" value="S1"/>
    <property type="match status" value="1"/>
</dbReference>
<evidence type="ECO:0000256" key="8">
    <source>
        <dbReference type="ARBA" id="ARBA00022723"/>
    </source>
</evidence>
<feature type="compositionally biased region" description="Basic residues" evidence="16">
    <location>
        <begin position="153"/>
        <end position="167"/>
    </location>
</feature>
<evidence type="ECO:0000256" key="4">
    <source>
        <dbReference type="ARBA" id="ARBA00005522"/>
    </source>
</evidence>
<dbReference type="NCBIfam" id="TIGR00757">
    <property type="entry name" value="RNaseEG"/>
    <property type="match status" value="1"/>
</dbReference>
<evidence type="ECO:0000256" key="11">
    <source>
        <dbReference type="ARBA" id="ARBA00022842"/>
    </source>
</evidence>
<evidence type="ECO:0000256" key="3">
    <source>
        <dbReference type="ARBA" id="ARBA00004496"/>
    </source>
</evidence>
<feature type="compositionally biased region" description="Basic and acidic residues" evidence="16">
    <location>
        <begin position="757"/>
        <end position="766"/>
    </location>
</feature>
<keyword evidence="7" id="KW-0819">tRNA processing</keyword>
<dbReference type="FunFam" id="2.40.50.140:FF:000066">
    <property type="entry name" value="Ribonuclease E"/>
    <property type="match status" value="1"/>
</dbReference>
<keyword evidence="19" id="KW-1185">Reference proteome</keyword>
<evidence type="ECO:0000256" key="12">
    <source>
        <dbReference type="ARBA" id="ARBA00022884"/>
    </source>
</evidence>
<dbReference type="GO" id="GO:0006364">
    <property type="term" value="P:rRNA processing"/>
    <property type="evidence" value="ECO:0007669"/>
    <property type="project" value="TreeGrafter"/>
</dbReference>
<dbReference type="InterPro" id="IPR003029">
    <property type="entry name" value="S1_domain"/>
</dbReference>
<comment type="subcellular location">
    <subcellularLocation>
        <location evidence="3">Cytoplasm</location>
    </subcellularLocation>
</comment>
<dbReference type="SUPFAM" id="SSF50249">
    <property type="entry name" value="Nucleic acid-binding proteins"/>
    <property type="match status" value="1"/>
</dbReference>
<dbReference type="GO" id="GO:0005737">
    <property type="term" value="C:cytoplasm"/>
    <property type="evidence" value="ECO:0007669"/>
    <property type="project" value="UniProtKB-SubCell"/>
</dbReference>
<feature type="compositionally biased region" description="Basic and acidic residues" evidence="16">
    <location>
        <begin position="217"/>
        <end position="228"/>
    </location>
</feature>
<feature type="compositionally biased region" description="Basic and acidic residues" evidence="16">
    <location>
        <begin position="65"/>
        <end position="87"/>
    </location>
</feature>
<feature type="compositionally biased region" description="Low complexity" evidence="16">
    <location>
        <begin position="55"/>
        <end position="64"/>
    </location>
</feature>
<feature type="compositionally biased region" description="Low complexity" evidence="16">
    <location>
        <begin position="745"/>
        <end position="756"/>
    </location>
</feature>
<evidence type="ECO:0000313" key="18">
    <source>
        <dbReference type="EMBL" id="SDE42234.1"/>
    </source>
</evidence>
<dbReference type="InterPro" id="IPR004659">
    <property type="entry name" value="RNase_E/G"/>
</dbReference>
<feature type="compositionally biased region" description="Low complexity" evidence="16">
    <location>
        <begin position="724"/>
        <end position="735"/>
    </location>
</feature>
<feature type="compositionally biased region" description="Acidic residues" evidence="16">
    <location>
        <begin position="173"/>
        <end position="200"/>
    </location>
</feature>
<accession>A0A1G7CS44</accession>
<feature type="compositionally biased region" description="Acidic residues" evidence="16">
    <location>
        <begin position="838"/>
        <end position="849"/>
    </location>
</feature>
<keyword evidence="12" id="KW-0694">RNA-binding</keyword>
<dbReference type="Proteomes" id="UP000198949">
    <property type="component" value="Unassembled WGS sequence"/>
</dbReference>
<feature type="compositionally biased region" description="Acidic residues" evidence="16">
    <location>
        <begin position="782"/>
        <end position="792"/>
    </location>
</feature>
<dbReference type="EC" id="3.1.26.12" evidence="14"/>
<feature type="region of interest" description="Disordered" evidence="16">
    <location>
        <begin position="710"/>
        <end position="792"/>
    </location>
</feature>
<name>A0A1G7CS44_9ACTN</name>
<dbReference type="STRING" id="58114.SAMN05216270_1213"/>
<evidence type="ECO:0000256" key="2">
    <source>
        <dbReference type="ARBA" id="ARBA00001947"/>
    </source>
</evidence>
<dbReference type="Gene3D" id="2.40.50.140">
    <property type="entry name" value="Nucleic acid-binding proteins"/>
    <property type="match status" value="1"/>
</dbReference>
<keyword evidence="9" id="KW-0378">Hydrolase</keyword>
<evidence type="ECO:0000256" key="7">
    <source>
        <dbReference type="ARBA" id="ARBA00022694"/>
    </source>
</evidence>
<feature type="region of interest" description="Disordered" evidence="16">
    <location>
        <begin position="1"/>
        <end position="279"/>
    </location>
</feature>
<comment type="cofactor">
    <cofactor evidence="1">
        <name>Mg(2+)</name>
        <dbReference type="ChEBI" id="CHEBI:18420"/>
    </cofactor>
</comment>
<keyword evidence="11" id="KW-0460">Magnesium</keyword>
<evidence type="ECO:0000256" key="5">
    <source>
        <dbReference type="ARBA" id="ARBA00022490"/>
    </source>
</evidence>
<organism evidence="18 19">
    <name type="scientific">Glycomyces harbinensis</name>
    <dbReference type="NCBI Taxonomy" id="58114"/>
    <lineage>
        <taxon>Bacteria</taxon>
        <taxon>Bacillati</taxon>
        <taxon>Actinomycetota</taxon>
        <taxon>Actinomycetes</taxon>
        <taxon>Glycomycetales</taxon>
        <taxon>Glycomycetaceae</taxon>
        <taxon>Glycomyces</taxon>
    </lineage>
</organism>
<dbReference type="PROSITE" id="PS50126">
    <property type="entry name" value="S1"/>
    <property type="match status" value="1"/>
</dbReference>
<reference evidence="19" key="1">
    <citation type="submission" date="2016-10" db="EMBL/GenBank/DDBJ databases">
        <authorList>
            <person name="Varghese N."/>
            <person name="Submissions S."/>
        </authorList>
    </citation>
    <scope>NUCLEOTIDE SEQUENCE [LARGE SCALE GENOMIC DNA]</scope>
    <source>
        <strain evidence="19">CGMCC 4.3516</strain>
    </source>
</reference>
<evidence type="ECO:0000256" key="9">
    <source>
        <dbReference type="ARBA" id="ARBA00022801"/>
    </source>
</evidence>
<dbReference type="GO" id="GO:0003723">
    <property type="term" value="F:RNA binding"/>
    <property type="evidence" value="ECO:0007669"/>
    <property type="project" value="UniProtKB-KW"/>
</dbReference>
<dbReference type="PANTHER" id="PTHR30001">
    <property type="entry name" value="RIBONUCLEASE"/>
    <property type="match status" value="1"/>
</dbReference>
<protein>
    <recommendedName>
        <fullName evidence="15">Ribonuclease E</fullName>
        <ecNumber evidence="14">3.1.26.12</ecNumber>
    </recommendedName>
</protein>
<dbReference type="CDD" id="cd04453">
    <property type="entry name" value="S1_RNase_E"/>
    <property type="match status" value="1"/>
</dbReference>
<sequence length="859" mass="94221">MRENEPREQVPPIAVTFMAPQKPKNDEPAAEPPRSERPRAAAATTAMFAPPPKTAPKAAEPKSSAPREEPARRDSRDQQADEPEPRRGQVKKTQAKKAQPQEQQPTRKRTRSRTENRAADKAAGDKPEPKVEEPVAEDFDDDFDDDDDSEAGRRRRGRRGRRGRGRGKGADGSAEDEDDENSEDEDHGSDAEDEDDEDSGADGPEVTRRRRRRRRRAGSDDSDRPRPDETEDDAEVVVKVRSPQRRPSSNEEVRGVSGSTRLEAKRQRRRDGRKSGRGRVQVVSEAEFLARREAVERQMVVRVRAGKSQAAVLEDGILAEHYVSKSGAQGLVGNVYLGKVQNVLPSMEAAFVDIGRGRNAVLYAGEVNWDATGLAGKARSIEQALRPGDAVLVQVTKDPVGHKGARLTSHVALSGRHLVYVPGGNASGISRKLPDRERTRLRAALKKLVPESAGVIVRTAAEGAGPEELARDISRLQMEWEEIQSKSKKANAPAVLHSEPDVLIRVVRDVFNEDFKELVVEGDEAFDEIHKYLESVSPELLPRLKRHTGTKDVFTEMRVDEQLLKALDRKVYLPSGGSLVIDRTEAMTVIDVNTGRYTGEGGNLEETVTRNNLEAAEEIVRQLRLRDTGGIIVIDFIDMVLESNRDLVLRRLTECLGRDRTKHQVTEVTSLGLVQMTRKRVGQGLIEAFSEPCDHCKGRGVMIHTDEILGNTRKKGNGGGGKPDSGQQQSQNQSGGKKKKDKSKSGGQQQQQQGQQKRQDKSDAHVKSAATETAKIAAAHVEDDDYEDEYDEDVEFADETASEAGDSGIVVETETTDLAAATEEAVPADADQVLAENETADEADAETDGGDTASGKATA</sequence>
<evidence type="ECO:0000256" key="1">
    <source>
        <dbReference type="ARBA" id="ARBA00001946"/>
    </source>
</evidence>
<dbReference type="PANTHER" id="PTHR30001:SF0">
    <property type="entry name" value="RIBONUCLEASE G"/>
    <property type="match status" value="1"/>
</dbReference>
<dbReference type="InterPro" id="IPR012340">
    <property type="entry name" value="NA-bd_OB-fold"/>
</dbReference>
<evidence type="ECO:0000256" key="15">
    <source>
        <dbReference type="ARBA" id="ARBA00072999"/>
    </source>
</evidence>
<keyword evidence="5" id="KW-0963">Cytoplasm</keyword>
<feature type="compositionally biased region" description="Basic residues" evidence="16">
    <location>
        <begin position="266"/>
        <end position="277"/>
    </location>
</feature>
<dbReference type="EMBL" id="FNAD01000021">
    <property type="protein sequence ID" value="SDE42234.1"/>
    <property type="molecule type" value="Genomic_DNA"/>
</dbReference>
<dbReference type="GO" id="GO:0046872">
    <property type="term" value="F:metal ion binding"/>
    <property type="evidence" value="ECO:0007669"/>
    <property type="project" value="UniProtKB-KW"/>
</dbReference>
<keyword evidence="10" id="KW-0862">Zinc</keyword>
<evidence type="ECO:0000256" key="14">
    <source>
        <dbReference type="ARBA" id="ARBA00066879"/>
    </source>
</evidence>
<dbReference type="GO" id="GO:0008033">
    <property type="term" value="P:tRNA processing"/>
    <property type="evidence" value="ECO:0007669"/>
    <property type="project" value="UniProtKB-KW"/>
</dbReference>
<keyword evidence="6" id="KW-0507">mRNA processing</keyword>
<feature type="compositionally biased region" description="Low complexity" evidence="16">
    <location>
        <begin position="769"/>
        <end position="779"/>
    </location>
</feature>
<evidence type="ECO:0000259" key="17">
    <source>
        <dbReference type="PROSITE" id="PS50126"/>
    </source>
</evidence>
<dbReference type="GO" id="GO:0006397">
    <property type="term" value="P:mRNA processing"/>
    <property type="evidence" value="ECO:0007669"/>
    <property type="project" value="UniProtKB-KW"/>
</dbReference>
<feature type="compositionally biased region" description="Acidic residues" evidence="16">
    <location>
        <begin position="134"/>
        <end position="149"/>
    </location>
</feature>
<proteinExistence type="inferred from homology"/>
<feature type="domain" description="S1 motif" evidence="17">
    <location>
        <begin position="333"/>
        <end position="416"/>
    </location>
</feature>
<feature type="region of interest" description="Disordered" evidence="16">
    <location>
        <begin position="829"/>
        <end position="859"/>
    </location>
</feature>
<feature type="compositionally biased region" description="Basic and acidic residues" evidence="16">
    <location>
        <begin position="112"/>
        <end position="133"/>
    </location>
</feature>